<evidence type="ECO:0000313" key="2">
    <source>
        <dbReference type="Proteomes" id="UP000179145"/>
    </source>
</evidence>
<proteinExistence type="predicted"/>
<dbReference type="SUPFAM" id="SSF103473">
    <property type="entry name" value="MFS general substrate transporter"/>
    <property type="match status" value="1"/>
</dbReference>
<accession>A0A1D8UW09</accession>
<name>A0A1D8UW09_9PROT</name>
<dbReference type="OrthoDB" id="5396182at2"/>
<keyword evidence="2" id="KW-1185">Reference proteome</keyword>
<sequence length="167" mass="17996">MTIDPVGINAFLSPEPIDSVAHLIQVALTPVFMLSGVASLLTLFNTRLARVSDHVEDVAHRLEEVDDDKKEKERLLRHQQRLHRRIFALDNAIMLGGVGGAATCGAALALFIGSLHNSQTAAWLIFLFGAALACTVAALSAFLIDTLLAWHGLRQDGALPRAAPARK</sequence>
<dbReference type="EMBL" id="CP014674">
    <property type="protein sequence ID" value="AOX17875.1"/>
    <property type="molecule type" value="Genomic_DNA"/>
</dbReference>
<gene>
    <name evidence="1" type="ORF">A0U89_12880</name>
</gene>
<dbReference type="Pfam" id="PF11026">
    <property type="entry name" value="DUF2721"/>
    <property type="match status" value="1"/>
</dbReference>
<dbReference type="InterPro" id="IPR036259">
    <property type="entry name" value="MFS_trans_sf"/>
</dbReference>
<reference evidence="1 2" key="1">
    <citation type="journal article" date="2016" name="Microb. Cell Fact.">
        <title>Dissection of exopolysaccharide biosynthesis in Kozakia baliensis.</title>
        <authorList>
            <person name="Brandt J.U."/>
            <person name="Jakob F."/>
            <person name="Behr J."/>
            <person name="Geissler A.J."/>
            <person name="Vogel R.F."/>
        </authorList>
    </citation>
    <scope>NUCLEOTIDE SEQUENCE [LARGE SCALE GENOMIC DNA]</scope>
    <source>
        <strain evidence="1 2">DSM 14400</strain>
    </source>
</reference>
<organism evidence="1 2">
    <name type="scientific">Kozakia baliensis</name>
    <dbReference type="NCBI Taxonomy" id="153496"/>
    <lineage>
        <taxon>Bacteria</taxon>
        <taxon>Pseudomonadati</taxon>
        <taxon>Pseudomonadota</taxon>
        <taxon>Alphaproteobacteria</taxon>
        <taxon>Acetobacterales</taxon>
        <taxon>Acetobacteraceae</taxon>
        <taxon>Kozakia</taxon>
    </lineage>
</organism>
<dbReference type="Proteomes" id="UP000179145">
    <property type="component" value="Chromosome"/>
</dbReference>
<evidence type="ECO:0000313" key="1">
    <source>
        <dbReference type="EMBL" id="AOX17875.1"/>
    </source>
</evidence>
<dbReference type="eggNOG" id="ENOG502ZYE1">
    <property type="taxonomic scope" value="Bacteria"/>
</dbReference>
<dbReference type="STRING" id="153496.A0U89_12880"/>
<dbReference type="RefSeq" id="WP_051625799.1">
    <property type="nucleotide sequence ID" value="NZ_BJVW01000005.1"/>
</dbReference>
<dbReference type="AlphaFoldDB" id="A0A1D8UW09"/>
<protein>
    <submittedName>
        <fullName evidence="1">Uncharacterized protein</fullName>
    </submittedName>
</protein>
<dbReference type="InterPro" id="IPR021279">
    <property type="entry name" value="DUF2721"/>
</dbReference>
<dbReference type="KEGG" id="kba:A0U89_12880"/>